<dbReference type="Proteomes" id="UP000284706">
    <property type="component" value="Unassembled WGS sequence"/>
</dbReference>
<evidence type="ECO:0000313" key="2">
    <source>
        <dbReference type="Proteomes" id="UP000284706"/>
    </source>
</evidence>
<organism evidence="1 2">
    <name type="scientific">Gymnopilus dilepis</name>
    <dbReference type="NCBI Taxonomy" id="231916"/>
    <lineage>
        <taxon>Eukaryota</taxon>
        <taxon>Fungi</taxon>
        <taxon>Dikarya</taxon>
        <taxon>Basidiomycota</taxon>
        <taxon>Agaricomycotina</taxon>
        <taxon>Agaricomycetes</taxon>
        <taxon>Agaricomycetidae</taxon>
        <taxon>Agaricales</taxon>
        <taxon>Agaricineae</taxon>
        <taxon>Hymenogastraceae</taxon>
        <taxon>Gymnopilus</taxon>
    </lineage>
</organism>
<keyword evidence="2" id="KW-1185">Reference proteome</keyword>
<gene>
    <name evidence="1" type="ORF">CVT26_006601</name>
</gene>
<name>A0A409Y2X5_9AGAR</name>
<protein>
    <submittedName>
        <fullName evidence="1">Uncharacterized protein</fullName>
    </submittedName>
</protein>
<dbReference type="AlphaFoldDB" id="A0A409Y2X5"/>
<dbReference type="InParanoid" id="A0A409Y2X5"/>
<comment type="caution">
    <text evidence="1">The sequence shown here is derived from an EMBL/GenBank/DDBJ whole genome shotgun (WGS) entry which is preliminary data.</text>
</comment>
<reference evidence="1 2" key="1">
    <citation type="journal article" date="2018" name="Evol. Lett.">
        <title>Horizontal gene cluster transfer increased hallucinogenic mushroom diversity.</title>
        <authorList>
            <person name="Reynolds H.T."/>
            <person name="Vijayakumar V."/>
            <person name="Gluck-Thaler E."/>
            <person name="Korotkin H.B."/>
            <person name="Matheny P.B."/>
            <person name="Slot J.C."/>
        </authorList>
    </citation>
    <scope>NUCLEOTIDE SEQUENCE [LARGE SCALE GENOMIC DNA]</scope>
    <source>
        <strain evidence="1 2">SRW20</strain>
    </source>
</reference>
<evidence type="ECO:0000313" key="1">
    <source>
        <dbReference type="EMBL" id="PPQ97367.1"/>
    </source>
</evidence>
<accession>A0A409Y2X5</accession>
<sequence length="146" mass="16634">MDVWVATRVGIGCGEEDVVLETWEAVESEEGWDVEVIKVVGRSAITNCPRLSLSSELVMCHSLSYKTGPQFGRMCRYLNMQHLSEQKPTSTDTYANRNLNRDKDIFYPDPNDIELDIERVLCISIQNFIPAALLYLDPFDLLVFNV</sequence>
<proteinExistence type="predicted"/>
<dbReference type="EMBL" id="NHYE01001261">
    <property type="protein sequence ID" value="PPQ97367.1"/>
    <property type="molecule type" value="Genomic_DNA"/>
</dbReference>